<feature type="compositionally biased region" description="Basic residues" evidence="1">
    <location>
        <begin position="15"/>
        <end position="30"/>
    </location>
</feature>
<evidence type="ECO:0000256" key="1">
    <source>
        <dbReference type="SAM" id="MobiDB-lite"/>
    </source>
</evidence>
<evidence type="ECO:0000313" key="2">
    <source>
        <dbReference type="EMBL" id="KAK9806757.1"/>
    </source>
</evidence>
<reference evidence="2 3" key="1">
    <citation type="journal article" date="2024" name="Nat. Commun.">
        <title>Phylogenomics reveals the evolutionary origins of lichenization in chlorophyte algae.</title>
        <authorList>
            <person name="Puginier C."/>
            <person name="Libourel C."/>
            <person name="Otte J."/>
            <person name="Skaloud P."/>
            <person name="Haon M."/>
            <person name="Grisel S."/>
            <person name="Petersen M."/>
            <person name="Berrin J.G."/>
            <person name="Delaux P.M."/>
            <person name="Dal Grande F."/>
            <person name="Keller J."/>
        </authorList>
    </citation>
    <scope>NUCLEOTIDE SEQUENCE [LARGE SCALE GENOMIC DNA]</scope>
    <source>
        <strain evidence="2 3">SAG 2043</strain>
    </source>
</reference>
<feature type="compositionally biased region" description="Polar residues" evidence="1">
    <location>
        <begin position="61"/>
        <end position="75"/>
    </location>
</feature>
<feature type="compositionally biased region" description="Polar residues" evidence="1">
    <location>
        <begin position="131"/>
        <end position="153"/>
    </location>
</feature>
<keyword evidence="3" id="KW-1185">Reference proteome</keyword>
<proteinExistence type="predicted"/>
<feature type="compositionally biased region" description="Acidic residues" evidence="1">
    <location>
        <begin position="300"/>
        <end position="312"/>
    </location>
</feature>
<feature type="region of interest" description="Disordered" evidence="1">
    <location>
        <begin position="393"/>
        <end position="426"/>
    </location>
</feature>
<dbReference type="Proteomes" id="UP001489004">
    <property type="component" value="Unassembled WGS sequence"/>
</dbReference>
<feature type="compositionally biased region" description="Basic and acidic residues" evidence="1">
    <location>
        <begin position="253"/>
        <end position="262"/>
    </location>
</feature>
<protein>
    <submittedName>
        <fullName evidence="2">Uncharacterized protein</fullName>
    </submittedName>
</protein>
<feature type="compositionally biased region" description="Polar residues" evidence="1">
    <location>
        <begin position="203"/>
        <end position="212"/>
    </location>
</feature>
<feature type="region of interest" description="Disordered" evidence="1">
    <location>
        <begin position="178"/>
        <end position="367"/>
    </location>
</feature>
<feature type="compositionally biased region" description="Acidic residues" evidence="1">
    <location>
        <begin position="213"/>
        <end position="233"/>
    </location>
</feature>
<feature type="compositionally biased region" description="Polar residues" evidence="1">
    <location>
        <begin position="264"/>
        <end position="274"/>
    </location>
</feature>
<dbReference type="AlphaFoldDB" id="A0AAW1PF68"/>
<feature type="region of interest" description="Disordered" evidence="1">
    <location>
        <begin position="1"/>
        <end position="86"/>
    </location>
</feature>
<organism evidence="2 3">
    <name type="scientific">[Myrmecia] bisecta</name>
    <dbReference type="NCBI Taxonomy" id="41462"/>
    <lineage>
        <taxon>Eukaryota</taxon>
        <taxon>Viridiplantae</taxon>
        <taxon>Chlorophyta</taxon>
        <taxon>core chlorophytes</taxon>
        <taxon>Trebouxiophyceae</taxon>
        <taxon>Trebouxiales</taxon>
        <taxon>Trebouxiaceae</taxon>
        <taxon>Myrmecia</taxon>
    </lineage>
</organism>
<feature type="region of interest" description="Disordered" evidence="1">
    <location>
        <begin position="126"/>
        <end position="153"/>
    </location>
</feature>
<accession>A0AAW1PF68</accession>
<gene>
    <name evidence="2" type="ORF">WJX72_001657</name>
</gene>
<name>A0AAW1PF68_9CHLO</name>
<evidence type="ECO:0000313" key="3">
    <source>
        <dbReference type="Proteomes" id="UP001489004"/>
    </source>
</evidence>
<dbReference type="EMBL" id="JALJOR010000013">
    <property type="protein sequence ID" value="KAK9806757.1"/>
    <property type="molecule type" value="Genomic_DNA"/>
</dbReference>
<sequence length="426" mass="46800">MPERQLGAISTTRPDKRRRAALQQSRKPRPGRQFALNFTVANTTALPAPEAEAKEPYAGIQHSSRTAQQPLQDTSNSRRAELKQRQCQLHTSGRQLNQPAYCINLPAILSPSPTPETALEGVLERDPLPSQCDSQSDSVAASHSPDDTSLGSTPSLLEVALHLSPAAIPVHPPLPARNCAPDVPSAQPREQTAGRCSGAGQPQLLNGESTLGDSDDDNNSYDMGDYDLGDEPDSPPPDAVPYMRTPGEPSPDSDMHRFRDMEIQTGTSLKNNGCSRGGDPDVHADGGHPAALAASLQGSDAEDDAEHEEDREDAAPDTPGSERPRKRVRNSEANQRLRKLYNQRRSLSGQGLEKEDGRRRSTRERHRPLEYWRNERKVYSREFRSLPTVHHIETRTPEPGCTRNGEEDLRRKAVKAAAKKAMNAKQ</sequence>
<comment type="caution">
    <text evidence="2">The sequence shown here is derived from an EMBL/GenBank/DDBJ whole genome shotgun (WGS) entry which is preliminary data.</text>
</comment>